<name>A0AA96V2Y8_9EURY</name>
<dbReference type="InterPro" id="IPR036388">
    <property type="entry name" value="WH-like_DNA-bd_sf"/>
</dbReference>
<dbReference type="Proteomes" id="UP001303587">
    <property type="component" value="Chromosome"/>
</dbReference>
<sequence>MTLNLAIKLFVFLMLFEQAYTELELIDRHILVLKFVVERGPIGILKLSEETGMQAHKVRYSLRILEQNGLIKPSQQGAIAGDNVAPFLQCVEERYESIRKLVGAIETTEKSIQKN</sequence>
<accession>A0AA96V2Y8</accession>
<dbReference type="InterPro" id="IPR036390">
    <property type="entry name" value="WH_DNA-bd_sf"/>
</dbReference>
<dbReference type="Gene3D" id="1.10.10.10">
    <property type="entry name" value="Winged helix-like DNA-binding domain superfamily/Winged helix DNA-binding domain"/>
    <property type="match status" value="1"/>
</dbReference>
<dbReference type="AlphaFoldDB" id="A0AA96V2Y8"/>
<gene>
    <name evidence="1" type="ORF">MsAc7_10660</name>
</gene>
<organism evidence="1 2">
    <name type="scientific">Methanolapillus millepedarum</name>
    <dbReference type="NCBI Taxonomy" id="3028296"/>
    <lineage>
        <taxon>Archaea</taxon>
        <taxon>Methanobacteriati</taxon>
        <taxon>Methanobacteriota</taxon>
        <taxon>Stenosarchaea group</taxon>
        <taxon>Methanomicrobia</taxon>
        <taxon>Methanosarcinales</taxon>
        <taxon>Methanosarcinaceae</taxon>
        <taxon>Methanolapillus</taxon>
    </lineage>
</organism>
<reference evidence="1 2" key="1">
    <citation type="submission" date="2023-07" db="EMBL/GenBank/DDBJ databases">
        <title>Closed genoem sequence of Methanosarcinaceae archaeon Ac7.</title>
        <authorList>
            <person name="Poehlein A."/>
            <person name="Protasov E."/>
            <person name="Platt K."/>
            <person name="Reeh H."/>
            <person name="Daniel R."/>
            <person name="Brune A."/>
        </authorList>
    </citation>
    <scope>NUCLEOTIDE SEQUENCE [LARGE SCALE GENOMIC DNA]</scope>
    <source>
        <strain evidence="1 2">Ac7</strain>
    </source>
</reference>
<dbReference type="EMBL" id="CP131060">
    <property type="protein sequence ID" value="WNY25514.1"/>
    <property type="molecule type" value="Genomic_DNA"/>
</dbReference>
<evidence type="ECO:0000313" key="1">
    <source>
        <dbReference type="EMBL" id="WNY25514.1"/>
    </source>
</evidence>
<protein>
    <submittedName>
        <fullName evidence="1">Uncharacterized protein</fullName>
    </submittedName>
</protein>
<dbReference type="SUPFAM" id="SSF46785">
    <property type="entry name" value="Winged helix' DNA-binding domain"/>
    <property type="match status" value="1"/>
</dbReference>
<evidence type="ECO:0000313" key="2">
    <source>
        <dbReference type="Proteomes" id="UP001303587"/>
    </source>
</evidence>
<proteinExistence type="predicted"/>
<keyword evidence="2" id="KW-1185">Reference proteome</keyword>